<keyword evidence="3" id="KW-1185">Reference proteome</keyword>
<sequence length="81" mass="9372">MHRAGRRKVRSEGRRDGERLQRRQQHHHKQASFSPLIRRWPRHVKSASPTAESEGLSPLERSACILGVRIGLLRVWVSSLD</sequence>
<dbReference type="AlphaFoldDB" id="A0A9Q1A744"/>
<feature type="region of interest" description="Disordered" evidence="1">
    <location>
        <begin position="1"/>
        <end position="56"/>
    </location>
</feature>
<feature type="compositionally biased region" description="Basic and acidic residues" evidence="1">
    <location>
        <begin position="10"/>
        <end position="21"/>
    </location>
</feature>
<feature type="non-terminal residue" evidence="2">
    <location>
        <position position="1"/>
    </location>
</feature>
<comment type="caution">
    <text evidence="2">The sequence shown here is derived from an EMBL/GenBank/DDBJ whole genome shotgun (WGS) entry which is preliminary data.</text>
</comment>
<accession>A0A9Q1A744</accession>
<proteinExistence type="predicted"/>
<protein>
    <submittedName>
        <fullName evidence="2">Uncharacterized protein</fullName>
    </submittedName>
</protein>
<reference evidence="2" key="2">
    <citation type="journal article" date="2023" name="Int. J. Mol. Sci.">
        <title>De Novo Assembly and Annotation of 11 Diverse Shrub Willow (Salix) Genomes Reveals Novel Gene Organization in Sex-Linked Regions.</title>
        <authorList>
            <person name="Hyden B."/>
            <person name="Feng K."/>
            <person name="Yates T.B."/>
            <person name="Jawdy S."/>
            <person name="Cereghino C."/>
            <person name="Smart L.B."/>
            <person name="Muchero W."/>
        </authorList>
    </citation>
    <scope>NUCLEOTIDE SEQUENCE</scope>
    <source>
        <tissue evidence="2">Shoot tip</tissue>
    </source>
</reference>
<organism evidence="2 3">
    <name type="scientific">Salix purpurea</name>
    <name type="common">Purple osier willow</name>
    <dbReference type="NCBI Taxonomy" id="77065"/>
    <lineage>
        <taxon>Eukaryota</taxon>
        <taxon>Viridiplantae</taxon>
        <taxon>Streptophyta</taxon>
        <taxon>Embryophyta</taxon>
        <taxon>Tracheophyta</taxon>
        <taxon>Spermatophyta</taxon>
        <taxon>Magnoliopsida</taxon>
        <taxon>eudicotyledons</taxon>
        <taxon>Gunneridae</taxon>
        <taxon>Pentapetalae</taxon>
        <taxon>rosids</taxon>
        <taxon>fabids</taxon>
        <taxon>Malpighiales</taxon>
        <taxon>Salicaceae</taxon>
        <taxon>Saliceae</taxon>
        <taxon>Salix</taxon>
    </lineage>
</organism>
<name>A0A9Q1A744_SALPP</name>
<evidence type="ECO:0000256" key="1">
    <source>
        <dbReference type="SAM" id="MobiDB-lite"/>
    </source>
</evidence>
<gene>
    <name evidence="2" type="ORF">OIU79_025207</name>
</gene>
<dbReference type="EMBL" id="JAPFFK010000006">
    <property type="protein sequence ID" value="KAJ6760304.1"/>
    <property type="molecule type" value="Genomic_DNA"/>
</dbReference>
<evidence type="ECO:0000313" key="3">
    <source>
        <dbReference type="Proteomes" id="UP001151532"/>
    </source>
</evidence>
<dbReference type="Proteomes" id="UP001151532">
    <property type="component" value="Chromosome 15Z"/>
</dbReference>
<reference evidence="2" key="1">
    <citation type="submission" date="2022-11" db="EMBL/GenBank/DDBJ databases">
        <authorList>
            <person name="Hyden B.L."/>
            <person name="Feng K."/>
            <person name="Yates T."/>
            <person name="Jawdy S."/>
            <person name="Smart L.B."/>
            <person name="Muchero W."/>
        </authorList>
    </citation>
    <scope>NUCLEOTIDE SEQUENCE</scope>
    <source>
        <tissue evidence="2">Shoot tip</tissue>
    </source>
</reference>
<evidence type="ECO:0000313" key="2">
    <source>
        <dbReference type="EMBL" id="KAJ6760304.1"/>
    </source>
</evidence>